<dbReference type="Gene3D" id="2.60.40.10">
    <property type="entry name" value="Immunoglobulins"/>
    <property type="match status" value="2"/>
</dbReference>
<dbReference type="GeneID" id="109372492"/>
<evidence type="ECO:0000256" key="2">
    <source>
        <dbReference type="ARBA" id="ARBA00022475"/>
    </source>
</evidence>
<evidence type="ECO:0000259" key="12">
    <source>
        <dbReference type="PROSITE" id="PS50835"/>
    </source>
</evidence>
<feature type="chain" id="PRO_5044664521" evidence="11">
    <location>
        <begin position="24"/>
        <end position="281"/>
    </location>
</feature>
<evidence type="ECO:0000313" key="14">
    <source>
        <dbReference type="RefSeq" id="XP_019481325.1"/>
    </source>
</evidence>
<keyword evidence="3" id="KW-0812">Transmembrane</keyword>
<evidence type="ECO:0000313" key="13">
    <source>
        <dbReference type="Proteomes" id="UP000694851"/>
    </source>
</evidence>
<evidence type="ECO:0000256" key="7">
    <source>
        <dbReference type="ARBA" id="ARBA00023136"/>
    </source>
</evidence>
<dbReference type="PROSITE" id="PS50835">
    <property type="entry name" value="IG_LIKE"/>
    <property type="match status" value="1"/>
</dbReference>
<evidence type="ECO:0000256" key="9">
    <source>
        <dbReference type="ARBA" id="ARBA00023180"/>
    </source>
</evidence>
<dbReference type="FunFam" id="2.60.40.10:FF:000049">
    <property type="entry name" value="Leukocyte immunoglobulin-like receptor subfamily B member 1"/>
    <property type="match status" value="2"/>
</dbReference>
<keyword evidence="10" id="KW-0393">Immunoglobulin domain</keyword>
<evidence type="ECO:0000256" key="4">
    <source>
        <dbReference type="ARBA" id="ARBA00022729"/>
    </source>
</evidence>
<accession>A0A8B7PXS9</accession>
<keyword evidence="8" id="KW-1015">Disulfide bond</keyword>
<feature type="signal peptide" evidence="11">
    <location>
        <begin position="1"/>
        <end position="23"/>
    </location>
</feature>
<evidence type="ECO:0000256" key="10">
    <source>
        <dbReference type="ARBA" id="ARBA00023319"/>
    </source>
</evidence>
<proteinExistence type="predicted"/>
<dbReference type="InterPro" id="IPR007110">
    <property type="entry name" value="Ig-like_dom"/>
</dbReference>
<dbReference type="KEGG" id="hai:109372492"/>
<organism evidence="13 14">
    <name type="scientific">Hipposideros armiger</name>
    <name type="common">Great Himalayan leaf-nosed bat</name>
    <dbReference type="NCBI Taxonomy" id="186990"/>
    <lineage>
        <taxon>Eukaryota</taxon>
        <taxon>Metazoa</taxon>
        <taxon>Chordata</taxon>
        <taxon>Craniata</taxon>
        <taxon>Vertebrata</taxon>
        <taxon>Euteleostomi</taxon>
        <taxon>Mammalia</taxon>
        <taxon>Eutheria</taxon>
        <taxon>Laurasiatheria</taxon>
        <taxon>Chiroptera</taxon>
        <taxon>Yinpterochiroptera</taxon>
        <taxon>Rhinolophoidea</taxon>
        <taxon>Hipposideridae</taxon>
        <taxon>Hipposideros</taxon>
    </lineage>
</organism>
<evidence type="ECO:0000256" key="3">
    <source>
        <dbReference type="ARBA" id="ARBA00022692"/>
    </source>
</evidence>
<name>A0A8B7PXS9_HIPAR</name>
<dbReference type="SUPFAM" id="SSF48726">
    <property type="entry name" value="Immunoglobulin"/>
    <property type="match status" value="2"/>
</dbReference>
<dbReference type="InterPro" id="IPR036179">
    <property type="entry name" value="Ig-like_dom_sf"/>
</dbReference>
<dbReference type="AlphaFoldDB" id="A0A8B7PXS9"/>
<keyword evidence="13" id="KW-1185">Reference proteome</keyword>
<feature type="domain" description="Ig-like" evidence="12">
    <location>
        <begin position="27"/>
        <end position="118"/>
    </location>
</feature>
<dbReference type="RefSeq" id="XP_019481326.1">
    <property type="nucleotide sequence ID" value="XM_019625781.1"/>
</dbReference>
<dbReference type="CDD" id="cd05751">
    <property type="entry name" value="IgC2_D1_LILR_KIR_like"/>
    <property type="match status" value="1"/>
</dbReference>
<reference evidence="14 15" key="1">
    <citation type="submission" date="2025-04" db="UniProtKB">
        <authorList>
            <consortium name="RefSeq"/>
        </authorList>
    </citation>
    <scope>IDENTIFICATION</scope>
    <source>
        <tissue evidence="14 15">Muscle</tissue>
    </source>
</reference>
<keyword evidence="9" id="KW-0325">Glycoprotein</keyword>
<dbReference type="PANTHER" id="PTHR11738">
    <property type="entry name" value="MHC CLASS I NK CELL RECEPTOR"/>
    <property type="match status" value="1"/>
</dbReference>
<sequence>MIPTLIALLCLGLSVGPRTQVQAGTLPKPTIWAEPGSMILWGSPVTIWCQGTLKAQEFRVDKEGSTEPWYRQKPLEPGNKGKFPITRMTENTAGRYRCYYLNPAGWSEHSEPLELVVTGIYSKPYLLAQPSPDMTSGENVTLLCGSQEGFGIFILAKEGEHRPPWALDSQRHFSGNFQALFPVGPVTTSHRWTFKCYGRYRNIPEVWSQPSDTIELLVSGAADTISPSQNTSDPKSASHPQDYTVENLIRMGVAGMILVALGVLLFQAHHSSRETHDASRR</sequence>
<evidence type="ECO:0000256" key="1">
    <source>
        <dbReference type="ARBA" id="ARBA00004162"/>
    </source>
</evidence>
<evidence type="ECO:0000256" key="8">
    <source>
        <dbReference type="ARBA" id="ARBA00023157"/>
    </source>
</evidence>
<protein>
    <submittedName>
        <fullName evidence="14 15">Leukocyte immunoglobulin-like receptor subfamily A member 5 isoform X1</fullName>
    </submittedName>
</protein>
<evidence type="ECO:0000256" key="6">
    <source>
        <dbReference type="ARBA" id="ARBA00022989"/>
    </source>
</evidence>
<dbReference type="GO" id="GO:0032396">
    <property type="term" value="F:inhibitory MHC class I receptor activity"/>
    <property type="evidence" value="ECO:0007669"/>
    <property type="project" value="TreeGrafter"/>
</dbReference>
<dbReference type="GO" id="GO:0019221">
    <property type="term" value="P:cytokine-mediated signaling pathway"/>
    <property type="evidence" value="ECO:0007669"/>
    <property type="project" value="TreeGrafter"/>
</dbReference>
<keyword evidence="2" id="KW-1003">Cell membrane</keyword>
<keyword evidence="4 11" id="KW-0732">Signal</keyword>
<keyword evidence="7" id="KW-0472">Membrane</keyword>
<dbReference type="PANTHER" id="PTHR11738:SF179">
    <property type="entry name" value="LEUKOCYTE IMMUNOGLOBULIN-LIKE RECEPTOR SUBFAMILY A MEMBER 5"/>
    <property type="match status" value="1"/>
</dbReference>
<dbReference type="GO" id="GO:0002764">
    <property type="term" value="P:immune response-regulating signaling pathway"/>
    <property type="evidence" value="ECO:0007669"/>
    <property type="project" value="TreeGrafter"/>
</dbReference>
<keyword evidence="6" id="KW-1133">Transmembrane helix</keyword>
<keyword evidence="5" id="KW-0677">Repeat</keyword>
<dbReference type="InterPro" id="IPR050412">
    <property type="entry name" value="Ig-like_Receptors_ImmuneReg"/>
</dbReference>
<evidence type="ECO:0000256" key="5">
    <source>
        <dbReference type="ARBA" id="ARBA00022737"/>
    </source>
</evidence>
<comment type="subcellular location">
    <subcellularLocation>
        <location evidence="1">Cell membrane</location>
        <topology evidence="1">Single-pass membrane protein</topology>
    </subcellularLocation>
</comment>
<dbReference type="OrthoDB" id="9808644at2759"/>
<dbReference type="Pfam" id="PF13895">
    <property type="entry name" value="Ig_2"/>
    <property type="match status" value="1"/>
</dbReference>
<dbReference type="GO" id="GO:0005886">
    <property type="term" value="C:plasma membrane"/>
    <property type="evidence" value="ECO:0007669"/>
    <property type="project" value="UniProtKB-SubCell"/>
</dbReference>
<evidence type="ECO:0000313" key="15">
    <source>
        <dbReference type="RefSeq" id="XP_019481326.1"/>
    </source>
</evidence>
<dbReference type="Proteomes" id="UP000694851">
    <property type="component" value="Unplaced"/>
</dbReference>
<dbReference type="InterPro" id="IPR013783">
    <property type="entry name" value="Ig-like_fold"/>
</dbReference>
<dbReference type="RefSeq" id="XP_019481325.1">
    <property type="nucleotide sequence ID" value="XM_019625780.1"/>
</dbReference>
<evidence type="ECO:0000256" key="11">
    <source>
        <dbReference type="SAM" id="SignalP"/>
    </source>
</evidence>
<gene>
    <name evidence="14 15" type="primary">LOC109372492</name>
</gene>